<sequence length="438" mass="48581">MAKHPDWSLKDPSFTNQRYWTAQPVQSNPQAGYWTSSSSSDPNFVWSRGLRSYTVTPGFNSPNRVTLVKPLVYTATYEVTTARYFQRQHATRIFNVIPGGGGDPYPVNYLYQDSTTETHNVFSLGFRIGEYDASSALDRANNKLLDSLKDQKVNVAQAFAEREMTVKTVTDTVSTIAKTFVQLKKGNFTGAAKALGIKPPKRGQRRFNKEFVNDAANAVGNGWLALQYGWRPLLQDVYGSAQTLAQASLASDNRNSIYAVATGLSRKNLALNQMKSDSVAGWSGSSRTLWTCDGFYLVKVKVRYVKSSPPLSALSKVGITNPALLAWELMPYSFVIDWFVPIGNWLGNLDATAGLSFDSGFRTTFLKYEATSIYEQSISRNGDFDDTSQTNAQEAKKFVQMSRQTLGSFPAAPAPRFKNPLSMSHMASALALLKQFKR</sequence>
<keyword evidence="6" id="KW-1160">Virus entry into host cell</keyword>
<evidence type="ECO:0000313" key="8">
    <source>
        <dbReference type="EMBL" id="QDH86780.1"/>
    </source>
</evidence>
<keyword evidence="2" id="KW-0945">Host-virus interaction</keyword>
<evidence type="ECO:0000256" key="3">
    <source>
        <dbReference type="ARBA" id="ARBA00022804"/>
    </source>
</evidence>
<gene>
    <name evidence="8" type="ORF">H4BulkLitter24450_000001</name>
</gene>
<evidence type="ECO:0000256" key="4">
    <source>
        <dbReference type="ARBA" id="ARBA00022844"/>
    </source>
</evidence>
<dbReference type="GO" id="GO:0039666">
    <property type="term" value="P:virion attachment to host cell pilus"/>
    <property type="evidence" value="ECO:0007669"/>
    <property type="project" value="UniProtKB-KW"/>
</dbReference>
<protein>
    <recommendedName>
        <fullName evidence="9">Maturation</fullName>
    </recommendedName>
</protein>
<comment type="similarity">
    <text evidence="7">Belongs to the Leviviricetes maturation protein family.</text>
</comment>
<evidence type="ECO:0000256" key="5">
    <source>
        <dbReference type="ARBA" id="ARBA00023104"/>
    </source>
</evidence>
<organism evidence="8">
    <name type="scientific">Leviviridae sp</name>
    <dbReference type="NCBI Taxonomy" id="2027243"/>
    <lineage>
        <taxon>Viruses</taxon>
        <taxon>Riboviria</taxon>
        <taxon>Orthornavirae</taxon>
        <taxon>Lenarviricota</taxon>
        <taxon>Leviviricetes</taxon>
        <taxon>Norzivirales</taxon>
        <taxon>Fiersviridae</taxon>
    </lineage>
</organism>
<proteinExistence type="inferred from homology"/>
<evidence type="ECO:0000256" key="1">
    <source>
        <dbReference type="ARBA" id="ARBA00004328"/>
    </source>
</evidence>
<evidence type="ECO:0000256" key="6">
    <source>
        <dbReference type="ARBA" id="ARBA00023296"/>
    </source>
</evidence>
<keyword evidence="3" id="KW-1161">Viral attachment to host cell</keyword>
<reference evidence="8" key="1">
    <citation type="submission" date="2019-05" db="EMBL/GenBank/DDBJ databases">
        <title>Metatranscriptomic reconstruction reveals RNA viruses with the potential to shape carbon cycling in soil.</title>
        <authorList>
            <person name="Starr E.P."/>
            <person name="Nuccio E."/>
            <person name="Pett-Ridge J."/>
            <person name="Banfield J.F."/>
            <person name="Firestone M.K."/>
        </authorList>
    </citation>
    <scope>NUCLEOTIDE SEQUENCE</scope>
    <source>
        <strain evidence="8">H4_Bulk_Litter_24_scaffold_450</strain>
    </source>
</reference>
<accession>A0A514CZI8</accession>
<keyword evidence="5" id="KW-1175">Viral attachment to host cell pilus</keyword>
<name>A0A514CZI8_9VIRU</name>
<dbReference type="InterPro" id="IPR005563">
    <property type="entry name" value="A_protein"/>
</dbReference>
<keyword evidence="4" id="KW-0946">Virion</keyword>
<evidence type="ECO:0000256" key="2">
    <source>
        <dbReference type="ARBA" id="ARBA00022581"/>
    </source>
</evidence>
<dbReference type="GO" id="GO:0044423">
    <property type="term" value="C:virion component"/>
    <property type="evidence" value="ECO:0007669"/>
    <property type="project" value="UniProtKB-KW"/>
</dbReference>
<dbReference type="EMBL" id="MN032925">
    <property type="protein sequence ID" value="QDH86780.1"/>
    <property type="molecule type" value="Genomic_RNA"/>
</dbReference>
<comment type="subcellular location">
    <subcellularLocation>
        <location evidence="1">Virion</location>
    </subcellularLocation>
</comment>
<dbReference type="Pfam" id="PF03863">
    <property type="entry name" value="Phage_mat-A"/>
    <property type="match status" value="1"/>
</dbReference>
<evidence type="ECO:0000256" key="7">
    <source>
        <dbReference type="ARBA" id="ARBA00035110"/>
    </source>
</evidence>
<evidence type="ECO:0008006" key="9">
    <source>
        <dbReference type="Google" id="ProtNLM"/>
    </source>
</evidence>